<evidence type="ECO:0000313" key="3">
    <source>
        <dbReference type="Proteomes" id="UP001185015"/>
    </source>
</evidence>
<keyword evidence="1" id="KW-0812">Transmembrane</keyword>
<dbReference type="Proteomes" id="UP001185015">
    <property type="component" value="Unassembled WGS sequence"/>
</dbReference>
<proteinExistence type="predicted"/>
<name>A0AA90TZ97_9EURY</name>
<dbReference type="RefSeq" id="WP_309739749.1">
    <property type="nucleotide sequence ID" value="NZ_JAVDQI010000003.1"/>
</dbReference>
<dbReference type="EMBL" id="JAVDQI010000003">
    <property type="protein sequence ID" value="MDR6222655.1"/>
    <property type="molecule type" value="Genomic_DNA"/>
</dbReference>
<organism evidence="2 3">
    <name type="scientific">Methanococcoides alaskense</name>
    <dbReference type="NCBI Taxonomy" id="325778"/>
    <lineage>
        <taxon>Archaea</taxon>
        <taxon>Methanobacteriati</taxon>
        <taxon>Methanobacteriota</taxon>
        <taxon>Stenosarchaea group</taxon>
        <taxon>Methanomicrobia</taxon>
        <taxon>Methanosarcinales</taxon>
        <taxon>Methanosarcinaceae</taxon>
        <taxon>Methanococcoides</taxon>
    </lineage>
</organism>
<keyword evidence="1" id="KW-1133">Transmembrane helix</keyword>
<evidence type="ECO:0000313" key="2">
    <source>
        <dbReference type="EMBL" id="MDR6222655.1"/>
    </source>
</evidence>
<protein>
    <submittedName>
        <fullName evidence="2">Uncharacterized protein</fullName>
    </submittedName>
</protein>
<keyword evidence="3" id="KW-1185">Reference proteome</keyword>
<dbReference type="AlphaFoldDB" id="A0AA90TZ97"/>
<reference evidence="2 3" key="1">
    <citation type="submission" date="2023-07" db="EMBL/GenBank/DDBJ databases">
        <title>Genomic Encyclopedia of Type Strains, Phase IV (KMG-IV): sequencing the most valuable type-strain genomes for metagenomic binning, comparative biology and taxonomic classification.</title>
        <authorList>
            <person name="Goeker M."/>
        </authorList>
    </citation>
    <scope>NUCLEOTIDE SEQUENCE [LARGE SCALE GENOMIC DNA]</scope>
    <source>
        <strain evidence="2 3">DSM 17273</strain>
    </source>
</reference>
<gene>
    <name evidence="2" type="ORF">J2750_001104</name>
</gene>
<keyword evidence="1" id="KW-0472">Membrane</keyword>
<comment type="caution">
    <text evidence="2">The sequence shown here is derived from an EMBL/GenBank/DDBJ whole genome shotgun (WGS) entry which is preliminary data.</text>
</comment>
<accession>A0AA90TZ97</accession>
<sequence length="81" mass="9524">MYPLKTEKKEYNVARQEYFAITKRNKKLAKVDMLILGTGLLLKYVGRADIGEHFMWLGFILLVYVFGTNMMARNELKKHEP</sequence>
<feature type="transmembrane region" description="Helical" evidence="1">
    <location>
        <begin position="54"/>
        <end position="72"/>
    </location>
</feature>
<evidence type="ECO:0000256" key="1">
    <source>
        <dbReference type="SAM" id="Phobius"/>
    </source>
</evidence>